<keyword evidence="3" id="KW-1185">Reference proteome</keyword>
<dbReference type="AlphaFoldDB" id="A0AAV7G390"/>
<gene>
    <name evidence="2" type="ORF">IEQ34_020855</name>
</gene>
<sequence length="251" mass="27951">MDPFGESTGGISPFISQNKLMVEEYVIYQEDCAMDFDVIVIFWMVMIGSFMEDILGLHRCYGVAFKREFILSKAMEVNGLFSEVQGLFVRFQTKASCNGQKIENCSVCVTKTIIQMKILSIIGSYKNVKQRNQGESTLWYYSTVTGPSTSTVIEPSTQAAVARTIDGSMLIQPKGDTLPTTKKKKNVALGHLIAYVLEKKYNLIHPETPNNLPIYFPDASFRALFHRDQGDEGDEMGGQEEAPAPAPAPRP</sequence>
<comment type="caution">
    <text evidence="2">The sequence shown here is derived from an EMBL/GenBank/DDBJ whole genome shotgun (WGS) entry which is preliminary data.</text>
</comment>
<evidence type="ECO:0000256" key="1">
    <source>
        <dbReference type="SAM" id="MobiDB-lite"/>
    </source>
</evidence>
<name>A0AAV7G390_DENCH</name>
<proteinExistence type="predicted"/>
<feature type="region of interest" description="Disordered" evidence="1">
    <location>
        <begin position="227"/>
        <end position="251"/>
    </location>
</feature>
<reference evidence="2 3" key="1">
    <citation type="journal article" date="2021" name="Hortic Res">
        <title>Chromosome-scale assembly of the Dendrobium chrysotoxum genome enhances the understanding of orchid evolution.</title>
        <authorList>
            <person name="Zhang Y."/>
            <person name="Zhang G.Q."/>
            <person name="Zhang D."/>
            <person name="Liu X.D."/>
            <person name="Xu X.Y."/>
            <person name="Sun W.H."/>
            <person name="Yu X."/>
            <person name="Zhu X."/>
            <person name="Wang Z.W."/>
            <person name="Zhao X."/>
            <person name="Zhong W.Y."/>
            <person name="Chen H."/>
            <person name="Yin W.L."/>
            <person name="Huang T."/>
            <person name="Niu S.C."/>
            <person name="Liu Z.J."/>
        </authorList>
    </citation>
    <scope>NUCLEOTIDE SEQUENCE [LARGE SCALE GENOMIC DNA]</scope>
    <source>
        <strain evidence="2">Lindl</strain>
    </source>
</reference>
<evidence type="ECO:0000313" key="2">
    <source>
        <dbReference type="EMBL" id="KAH0450163.1"/>
    </source>
</evidence>
<dbReference type="Proteomes" id="UP000775213">
    <property type="component" value="Unassembled WGS sequence"/>
</dbReference>
<organism evidence="2 3">
    <name type="scientific">Dendrobium chrysotoxum</name>
    <name type="common">Orchid</name>
    <dbReference type="NCBI Taxonomy" id="161865"/>
    <lineage>
        <taxon>Eukaryota</taxon>
        <taxon>Viridiplantae</taxon>
        <taxon>Streptophyta</taxon>
        <taxon>Embryophyta</taxon>
        <taxon>Tracheophyta</taxon>
        <taxon>Spermatophyta</taxon>
        <taxon>Magnoliopsida</taxon>
        <taxon>Liliopsida</taxon>
        <taxon>Asparagales</taxon>
        <taxon>Orchidaceae</taxon>
        <taxon>Epidendroideae</taxon>
        <taxon>Malaxideae</taxon>
        <taxon>Dendrobiinae</taxon>
        <taxon>Dendrobium</taxon>
    </lineage>
</organism>
<dbReference type="EMBL" id="JAGFBR010000018">
    <property type="protein sequence ID" value="KAH0450163.1"/>
    <property type="molecule type" value="Genomic_DNA"/>
</dbReference>
<evidence type="ECO:0000313" key="3">
    <source>
        <dbReference type="Proteomes" id="UP000775213"/>
    </source>
</evidence>
<protein>
    <submittedName>
        <fullName evidence="2">Uncharacterized protein</fullName>
    </submittedName>
</protein>
<accession>A0AAV7G390</accession>